<feature type="compositionally biased region" description="Acidic residues" evidence="1">
    <location>
        <begin position="386"/>
        <end position="395"/>
    </location>
</feature>
<proteinExistence type="predicted"/>
<feature type="region of interest" description="Disordered" evidence="1">
    <location>
        <begin position="494"/>
        <end position="533"/>
    </location>
</feature>
<evidence type="ECO:0000313" key="3">
    <source>
        <dbReference type="Proteomes" id="UP000518752"/>
    </source>
</evidence>
<dbReference type="OrthoDB" id="3194584at2759"/>
<dbReference type="AlphaFoldDB" id="A0A8H5HLU3"/>
<feature type="compositionally biased region" description="Polar residues" evidence="1">
    <location>
        <begin position="219"/>
        <end position="254"/>
    </location>
</feature>
<comment type="caution">
    <text evidence="2">The sequence shown here is derived from an EMBL/GenBank/DDBJ whole genome shotgun (WGS) entry which is preliminary data.</text>
</comment>
<feature type="region of interest" description="Disordered" evidence="1">
    <location>
        <begin position="352"/>
        <end position="406"/>
    </location>
</feature>
<feature type="compositionally biased region" description="Acidic residues" evidence="1">
    <location>
        <begin position="352"/>
        <end position="370"/>
    </location>
</feature>
<reference evidence="2 3" key="1">
    <citation type="journal article" date="2020" name="ISME J.">
        <title>Uncovering the hidden diversity of litter-decomposition mechanisms in mushroom-forming fungi.</title>
        <authorList>
            <person name="Floudas D."/>
            <person name="Bentzer J."/>
            <person name="Ahren D."/>
            <person name="Johansson T."/>
            <person name="Persson P."/>
            <person name="Tunlid A."/>
        </authorList>
    </citation>
    <scope>NUCLEOTIDE SEQUENCE [LARGE SCALE GENOMIC DNA]</scope>
    <source>
        <strain evidence="2 3">CBS 406.79</strain>
    </source>
</reference>
<evidence type="ECO:0000256" key="1">
    <source>
        <dbReference type="SAM" id="MobiDB-lite"/>
    </source>
</evidence>
<organism evidence="2 3">
    <name type="scientific">Collybiopsis confluens</name>
    <dbReference type="NCBI Taxonomy" id="2823264"/>
    <lineage>
        <taxon>Eukaryota</taxon>
        <taxon>Fungi</taxon>
        <taxon>Dikarya</taxon>
        <taxon>Basidiomycota</taxon>
        <taxon>Agaricomycotina</taxon>
        <taxon>Agaricomycetes</taxon>
        <taxon>Agaricomycetidae</taxon>
        <taxon>Agaricales</taxon>
        <taxon>Marasmiineae</taxon>
        <taxon>Omphalotaceae</taxon>
        <taxon>Collybiopsis</taxon>
    </lineage>
</organism>
<feature type="region of interest" description="Disordered" evidence="1">
    <location>
        <begin position="172"/>
        <end position="278"/>
    </location>
</feature>
<sequence length="533" mass="59939">MNFDFGQPSGQLGVNLNNLAPLPDFRPLNSSASQGVQPTLNPMNLVQWAATQQPHQYQNAQMLQQPLNHQWNNMAPPPQYPNSMNAGMMNVPTFPFLSQQMLQDALALSTPVAGQDDDKVLIDCLVQAQTRHDNYKNALNSLHGKNAHSASLWKDFYLEHKDRIDSRVSNMLKRMDSPSPSPPTRTVVAKKPDISSFRVESSISPPPVSKRRRPPKTSTPNSIASTSSAVNIPSKSSRRSTINSITAHAPSYSSRLPAPNAELRIPVPPSRSPIPPSRLVPHAKGYRFTQEDKDFFIKFIQWRMRGDASLTRNELCEQLAEKVPHHNFASWYAYWQNNHDLPDKILAAAYGDGEEKDESDASSILSEDETEVKHWPRQSKYREESSPDSEGEERDESPFTLPSFDENQMGVAGASFTSTDLSMVARYVASFESFSAGTYSEKWKPWNRRYPQRSYKSWAEYYRRNERDILSLAKRIKKAGAAKGLSPIREPLEAQFRSSSIDAGGPPKAKRKFSSDEQESEDNGSRTKIGKIQ</sequence>
<feature type="compositionally biased region" description="Pro residues" evidence="1">
    <location>
        <begin position="266"/>
        <end position="278"/>
    </location>
</feature>
<accession>A0A8H5HLU3</accession>
<name>A0A8H5HLU3_9AGAR</name>
<dbReference type="EMBL" id="JAACJN010000040">
    <property type="protein sequence ID" value="KAF5385466.1"/>
    <property type="molecule type" value="Genomic_DNA"/>
</dbReference>
<protein>
    <submittedName>
        <fullName evidence="2">Uncharacterized protein</fullName>
    </submittedName>
</protein>
<keyword evidence="3" id="KW-1185">Reference proteome</keyword>
<dbReference type="Proteomes" id="UP000518752">
    <property type="component" value="Unassembled WGS sequence"/>
</dbReference>
<gene>
    <name evidence="2" type="ORF">D9757_005406</name>
</gene>
<evidence type="ECO:0000313" key="2">
    <source>
        <dbReference type="EMBL" id="KAF5385466.1"/>
    </source>
</evidence>